<dbReference type="KEGG" id="psyo:PB01_14240"/>
<dbReference type="InterPro" id="IPR025143">
    <property type="entry name" value="DUF4083"/>
</dbReference>
<protein>
    <submittedName>
        <fullName evidence="2">DUF4083 domain-containing protein</fullName>
    </submittedName>
</protein>
<dbReference type="AlphaFoldDB" id="A0A5J6SPI9"/>
<evidence type="ECO:0000313" key="2">
    <source>
        <dbReference type="EMBL" id="QFF99888.1"/>
    </source>
</evidence>
<evidence type="ECO:0000313" key="3">
    <source>
        <dbReference type="Proteomes" id="UP000325517"/>
    </source>
</evidence>
<sequence>MEILFLTVIFSLILIGVLSFTLFIRRILINTSHRQNPQTSMNSYQQIEQKLDRIIELLEKKSADS</sequence>
<feature type="transmembrane region" description="Helical" evidence="1">
    <location>
        <begin position="6"/>
        <end position="24"/>
    </location>
</feature>
<proteinExistence type="predicted"/>
<gene>
    <name evidence="2" type="ORF">PB01_14240</name>
</gene>
<organism evidence="2 3">
    <name type="scientific">Psychrobacillus glaciei</name>
    <dbReference type="NCBI Taxonomy" id="2283160"/>
    <lineage>
        <taxon>Bacteria</taxon>
        <taxon>Bacillati</taxon>
        <taxon>Bacillota</taxon>
        <taxon>Bacilli</taxon>
        <taxon>Bacillales</taxon>
        <taxon>Bacillaceae</taxon>
        <taxon>Psychrobacillus</taxon>
    </lineage>
</organism>
<dbReference type="EMBL" id="CP031223">
    <property type="protein sequence ID" value="QFF99888.1"/>
    <property type="molecule type" value="Genomic_DNA"/>
</dbReference>
<keyword evidence="1" id="KW-1133">Transmembrane helix</keyword>
<name>A0A5J6SPI9_9BACI</name>
<keyword evidence="1" id="KW-0472">Membrane</keyword>
<dbReference type="RefSeq" id="WP_151700788.1">
    <property type="nucleotide sequence ID" value="NZ_CP031223.1"/>
</dbReference>
<reference evidence="2 3" key="1">
    <citation type="submission" date="2018-07" db="EMBL/GenBank/DDBJ databases">
        <title>Complete genome sequence of Psychrobacillus sp. PB01, isolated from iceberg, and comparative genome analysis of Psychrobacillus strains.</title>
        <authorList>
            <person name="Lee P.C."/>
        </authorList>
    </citation>
    <scope>NUCLEOTIDE SEQUENCE [LARGE SCALE GENOMIC DNA]</scope>
    <source>
        <strain evidence="2 3">PB01</strain>
    </source>
</reference>
<evidence type="ECO:0000256" key="1">
    <source>
        <dbReference type="SAM" id="Phobius"/>
    </source>
</evidence>
<dbReference type="Proteomes" id="UP000325517">
    <property type="component" value="Chromosome"/>
</dbReference>
<dbReference type="OrthoDB" id="2943972at2"/>
<accession>A0A5J6SPI9</accession>
<keyword evidence="3" id="KW-1185">Reference proteome</keyword>
<dbReference type="Pfam" id="PF13314">
    <property type="entry name" value="DUF4083"/>
    <property type="match status" value="1"/>
</dbReference>
<keyword evidence="1" id="KW-0812">Transmembrane</keyword>